<dbReference type="Gene3D" id="3.40.50.10420">
    <property type="entry name" value="NagB/RpiA/CoA transferase-like"/>
    <property type="match status" value="1"/>
</dbReference>
<dbReference type="PIRSF" id="PIRSF006806">
    <property type="entry name" value="FTHF_cligase"/>
    <property type="match status" value="1"/>
</dbReference>
<name>A0A927CU74_9BACI</name>
<dbReference type="InterPro" id="IPR002698">
    <property type="entry name" value="FTHF_cligase"/>
</dbReference>
<keyword evidence="7" id="KW-1185">Reference proteome</keyword>
<evidence type="ECO:0000256" key="1">
    <source>
        <dbReference type="ARBA" id="ARBA00010638"/>
    </source>
</evidence>
<dbReference type="GO" id="GO:0030272">
    <property type="term" value="F:5-formyltetrahydrofolate cyclo-ligase activity"/>
    <property type="evidence" value="ECO:0007669"/>
    <property type="project" value="UniProtKB-EC"/>
</dbReference>
<proteinExistence type="inferred from homology"/>
<feature type="binding site" evidence="4">
    <location>
        <begin position="3"/>
        <end position="7"/>
    </location>
    <ligand>
        <name>ATP</name>
        <dbReference type="ChEBI" id="CHEBI:30616"/>
    </ligand>
</feature>
<comment type="similarity">
    <text evidence="1 5">Belongs to the 5-formyltetrahydrofolate cyclo-ligase family.</text>
</comment>
<evidence type="ECO:0000256" key="2">
    <source>
        <dbReference type="ARBA" id="ARBA00022741"/>
    </source>
</evidence>
<feature type="binding site" evidence="4">
    <location>
        <begin position="133"/>
        <end position="141"/>
    </location>
    <ligand>
        <name>ATP</name>
        <dbReference type="ChEBI" id="CHEBI:30616"/>
    </ligand>
</feature>
<evidence type="ECO:0000256" key="3">
    <source>
        <dbReference type="ARBA" id="ARBA00022840"/>
    </source>
</evidence>
<dbReference type="RefSeq" id="WP_190997194.1">
    <property type="nucleotide sequence ID" value="NZ_JACXSI010000008.1"/>
</dbReference>
<dbReference type="EMBL" id="JACXSI010000008">
    <property type="protein sequence ID" value="MBD3107653.1"/>
    <property type="molecule type" value="Genomic_DNA"/>
</dbReference>
<organism evidence="6 7">
    <name type="scientific">Peribacillus faecalis</name>
    <dbReference type="NCBI Taxonomy" id="2772559"/>
    <lineage>
        <taxon>Bacteria</taxon>
        <taxon>Bacillati</taxon>
        <taxon>Bacillota</taxon>
        <taxon>Bacilli</taxon>
        <taxon>Bacillales</taxon>
        <taxon>Bacillaceae</taxon>
        <taxon>Peribacillus</taxon>
    </lineage>
</organism>
<dbReference type="Pfam" id="PF01812">
    <property type="entry name" value="5-FTHF_cyc-lig"/>
    <property type="match status" value="1"/>
</dbReference>
<feature type="binding site" evidence="4">
    <location>
        <position position="54"/>
    </location>
    <ligand>
        <name>substrate</name>
    </ligand>
</feature>
<dbReference type="PANTHER" id="PTHR23407:SF1">
    <property type="entry name" value="5-FORMYLTETRAHYDROFOLATE CYCLO-LIGASE"/>
    <property type="match status" value="1"/>
</dbReference>
<keyword evidence="6" id="KW-0436">Ligase</keyword>
<dbReference type="SUPFAM" id="SSF100950">
    <property type="entry name" value="NagB/RpiA/CoA transferase-like"/>
    <property type="match status" value="1"/>
</dbReference>
<dbReference type="GO" id="GO:0005524">
    <property type="term" value="F:ATP binding"/>
    <property type="evidence" value="ECO:0007669"/>
    <property type="project" value="UniProtKB-KW"/>
</dbReference>
<protein>
    <recommendedName>
        <fullName evidence="5">5-formyltetrahydrofolate cyclo-ligase</fullName>
        <ecNumber evidence="5">6.3.3.2</ecNumber>
    </recommendedName>
</protein>
<dbReference type="NCBIfam" id="TIGR02727">
    <property type="entry name" value="MTHFS_bact"/>
    <property type="match status" value="1"/>
</dbReference>
<reference evidence="6" key="1">
    <citation type="submission" date="2020-09" db="EMBL/GenBank/DDBJ databases">
        <title>Bacillus faecalis sp. nov., a moderately halophilic bacterium isolated from cow faeces.</title>
        <authorList>
            <person name="Jiang L."/>
            <person name="Lee J."/>
        </authorList>
    </citation>
    <scope>NUCLEOTIDE SEQUENCE</scope>
    <source>
        <strain evidence="6">AGMB 02131</strain>
    </source>
</reference>
<dbReference type="GO" id="GO:0035999">
    <property type="term" value="P:tetrahydrofolate interconversion"/>
    <property type="evidence" value="ECO:0007669"/>
    <property type="project" value="TreeGrafter"/>
</dbReference>
<evidence type="ECO:0000256" key="4">
    <source>
        <dbReference type="PIRSR" id="PIRSR006806-1"/>
    </source>
</evidence>
<dbReference type="EC" id="6.3.3.2" evidence="5"/>
<evidence type="ECO:0000313" key="7">
    <source>
        <dbReference type="Proteomes" id="UP000602076"/>
    </source>
</evidence>
<dbReference type="AlphaFoldDB" id="A0A927CU74"/>
<dbReference type="InterPro" id="IPR024185">
    <property type="entry name" value="FTHF_cligase-like_sf"/>
</dbReference>
<comment type="catalytic activity">
    <reaction evidence="5">
        <text>(6S)-5-formyl-5,6,7,8-tetrahydrofolate + ATP = (6R)-5,10-methenyltetrahydrofolate + ADP + phosphate</text>
        <dbReference type="Rhea" id="RHEA:10488"/>
        <dbReference type="ChEBI" id="CHEBI:30616"/>
        <dbReference type="ChEBI" id="CHEBI:43474"/>
        <dbReference type="ChEBI" id="CHEBI:57455"/>
        <dbReference type="ChEBI" id="CHEBI:57457"/>
        <dbReference type="ChEBI" id="CHEBI:456216"/>
        <dbReference type="EC" id="6.3.3.2"/>
    </reaction>
</comment>
<accession>A0A927CU74</accession>
<keyword evidence="3 4" id="KW-0067">ATP-binding</keyword>
<comment type="caution">
    <text evidence="6">The sequence shown here is derived from an EMBL/GenBank/DDBJ whole genome shotgun (WGS) entry which is preliminary data.</text>
</comment>
<evidence type="ECO:0000256" key="5">
    <source>
        <dbReference type="RuleBase" id="RU361279"/>
    </source>
</evidence>
<sequence length="188" mass="22003">MNKKKIRNETREKIISIPEEQFRQQCQFIHKRLFQSVEWLNSDCIAITISTKYEIDTVPIIEQAWAEGKKVAVPKCNPKDRKMTFRYLEHFNQLEKVYNDLQEPVEAFTRTAVMEELDLMIVPGIAFAPNGYRIGFGGGYYDRFLENYRGSTVSLLLPEQLYENIPYEPFDQPVQKLILPNGEMSIDD</sequence>
<evidence type="ECO:0000313" key="6">
    <source>
        <dbReference type="EMBL" id="MBD3107653.1"/>
    </source>
</evidence>
<dbReference type="InterPro" id="IPR037171">
    <property type="entry name" value="NagB/RpiA_transferase-like"/>
</dbReference>
<feature type="binding site" evidence="4">
    <location>
        <position position="49"/>
    </location>
    <ligand>
        <name>substrate</name>
    </ligand>
</feature>
<comment type="cofactor">
    <cofactor evidence="5">
        <name>Mg(2+)</name>
        <dbReference type="ChEBI" id="CHEBI:18420"/>
    </cofactor>
</comment>
<dbReference type="Proteomes" id="UP000602076">
    <property type="component" value="Unassembled WGS sequence"/>
</dbReference>
<dbReference type="PANTHER" id="PTHR23407">
    <property type="entry name" value="ATPASE INHIBITOR/5-FORMYLTETRAHYDROFOLATE CYCLO-LIGASE"/>
    <property type="match status" value="1"/>
</dbReference>
<dbReference type="GO" id="GO:0009396">
    <property type="term" value="P:folic acid-containing compound biosynthetic process"/>
    <property type="evidence" value="ECO:0007669"/>
    <property type="project" value="TreeGrafter"/>
</dbReference>
<keyword evidence="5" id="KW-0460">Magnesium</keyword>
<dbReference type="GO" id="GO:0046872">
    <property type="term" value="F:metal ion binding"/>
    <property type="evidence" value="ECO:0007669"/>
    <property type="project" value="UniProtKB-KW"/>
</dbReference>
<gene>
    <name evidence="6" type="ORF">IEO70_04675</name>
</gene>
<keyword evidence="2 4" id="KW-0547">Nucleotide-binding</keyword>
<keyword evidence="5" id="KW-0479">Metal-binding</keyword>